<accession>A0AAJ5EEL1</accession>
<sequence length="346" mass="37589">MIKSIRYEIHLRKKNMQKSKKLLPGIILSIMISIVAQLVGRFLPTLGSALIAILLGIIVGNMIGHQEYLDKGTKFSESKLLEIAIALTGLTLSLQSISQIGISGVLYVVLQMSVTILGVILIGKRMGYSLDFRLLMGAGNGVCGSSAIATVVPVISASEKNKGLSITIVNLTGTVLMLIAPILSGYWFHDSIIKSGALIGGNLQSVGQVVASAKMVSDPVTEMATVFKLLRVVLLVVVVLVFSKIKNVSGVEQSSIKRQRINIPWFIMVFFILCVASSTVIHLSDEWVQIVKWLSNQFEIIALAAIGLRVNIHYLLKEGPKAMLYGLTVAVFQMMTAYVLIRLLLP</sequence>
<reference evidence="8 10" key="2">
    <citation type="journal article" date="2020" name="Int. J. Syst. Evol. Microbiol.">
        <title>Vagococcus xieshaowenii sp. nov., isolated from snow finch (Montifringilla taczanowskii) cloacal content.</title>
        <authorList>
            <person name="Ge Y."/>
            <person name="Yang J."/>
            <person name="Lai X.H."/>
            <person name="Zhang G."/>
            <person name="Jin D."/>
            <person name="Lu S."/>
            <person name="Wang B."/>
            <person name="Huang Y."/>
            <person name="Huang Y."/>
            <person name="Ren Z."/>
            <person name="Zhang X."/>
            <person name="Xu J."/>
        </authorList>
    </citation>
    <scope>NUCLEOTIDE SEQUENCE [LARGE SCALE GENOMIC DNA]</scope>
    <source>
        <strain evidence="8">Personal::cf-49</strain>
        <strain evidence="10">personal::cf-49</strain>
    </source>
</reference>
<feature type="transmembrane region" description="Helical" evidence="7">
    <location>
        <begin position="104"/>
        <end position="122"/>
    </location>
</feature>
<evidence type="ECO:0000313" key="10">
    <source>
        <dbReference type="Proteomes" id="UP000296883"/>
    </source>
</evidence>
<reference evidence="9 11" key="1">
    <citation type="submission" date="2019-03" db="EMBL/GenBank/DDBJ databases">
        <title>Vagococcus sp. was isolated fron gut of Carduelis flavirostris.</title>
        <authorList>
            <person name="Ge Y."/>
        </authorList>
    </citation>
    <scope>NUCLEOTIDE SEQUENCE [LARGE SCALE GENOMIC DNA]</scope>
    <source>
        <strain evidence="9 11">CF-210</strain>
    </source>
</reference>
<evidence type="ECO:0000256" key="6">
    <source>
        <dbReference type="ARBA" id="ARBA00023136"/>
    </source>
</evidence>
<keyword evidence="6 7" id="KW-0472">Membrane</keyword>
<keyword evidence="3" id="KW-1003">Cell membrane</keyword>
<name>A0AAJ5EEL1_9ENTE</name>
<feature type="transmembrane region" description="Helical" evidence="7">
    <location>
        <begin position="322"/>
        <end position="345"/>
    </location>
</feature>
<feature type="transmembrane region" description="Helical" evidence="7">
    <location>
        <begin position="290"/>
        <end position="310"/>
    </location>
</feature>
<dbReference type="InterPro" id="IPR018383">
    <property type="entry name" value="UPF0324_pro"/>
</dbReference>
<evidence type="ECO:0000256" key="2">
    <source>
        <dbReference type="ARBA" id="ARBA00007977"/>
    </source>
</evidence>
<evidence type="ECO:0000313" key="8">
    <source>
        <dbReference type="EMBL" id="QCA27996.1"/>
    </source>
</evidence>
<evidence type="ECO:0000256" key="1">
    <source>
        <dbReference type="ARBA" id="ARBA00004651"/>
    </source>
</evidence>
<dbReference type="AlphaFoldDB" id="A0AAJ5EEL1"/>
<organism evidence="9 11">
    <name type="scientific">Vagococcus xieshaowenii</name>
    <dbReference type="NCBI Taxonomy" id="2562451"/>
    <lineage>
        <taxon>Bacteria</taxon>
        <taxon>Bacillati</taxon>
        <taxon>Bacillota</taxon>
        <taxon>Bacilli</taxon>
        <taxon>Lactobacillales</taxon>
        <taxon>Enterococcaceae</taxon>
        <taxon>Vagococcus</taxon>
    </lineage>
</organism>
<feature type="transmembrane region" description="Helical" evidence="7">
    <location>
        <begin position="168"/>
        <end position="188"/>
    </location>
</feature>
<dbReference type="EMBL" id="CP038865">
    <property type="protein sequence ID" value="QCA27996.1"/>
    <property type="molecule type" value="Genomic_DNA"/>
</dbReference>
<feature type="transmembrane region" description="Helical" evidence="7">
    <location>
        <begin position="225"/>
        <end position="242"/>
    </location>
</feature>
<evidence type="ECO:0000256" key="3">
    <source>
        <dbReference type="ARBA" id="ARBA00022475"/>
    </source>
</evidence>
<feature type="transmembrane region" description="Helical" evidence="7">
    <location>
        <begin position="263"/>
        <end position="284"/>
    </location>
</feature>
<evidence type="ECO:0000256" key="4">
    <source>
        <dbReference type="ARBA" id="ARBA00022692"/>
    </source>
</evidence>
<keyword evidence="4 7" id="KW-0812">Transmembrane</keyword>
<feature type="transmembrane region" description="Helical" evidence="7">
    <location>
        <begin position="134"/>
        <end position="156"/>
    </location>
</feature>
<feature type="transmembrane region" description="Helical" evidence="7">
    <location>
        <begin position="21"/>
        <end position="40"/>
    </location>
</feature>
<dbReference type="EMBL" id="SRHU01000021">
    <property type="protein sequence ID" value="TFZ41237.1"/>
    <property type="molecule type" value="Genomic_DNA"/>
</dbReference>
<comment type="subcellular location">
    <subcellularLocation>
        <location evidence="1">Cell membrane</location>
        <topology evidence="1">Multi-pass membrane protein</topology>
    </subcellularLocation>
</comment>
<evidence type="ECO:0000256" key="5">
    <source>
        <dbReference type="ARBA" id="ARBA00022989"/>
    </source>
</evidence>
<protein>
    <submittedName>
        <fullName evidence="9">Sulfate exporter family transporter</fullName>
    </submittedName>
</protein>
<proteinExistence type="inferred from homology"/>
<evidence type="ECO:0000313" key="9">
    <source>
        <dbReference type="EMBL" id="TFZ41237.1"/>
    </source>
</evidence>
<evidence type="ECO:0000313" key="11">
    <source>
        <dbReference type="Proteomes" id="UP000297725"/>
    </source>
</evidence>
<dbReference type="GO" id="GO:0005886">
    <property type="term" value="C:plasma membrane"/>
    <property type="evidence" value="ECO:0007669"/>
    <property type="project" value="UniProtKB-SubCell"/>
</dbReference>
<dbReference type="PANTHER" id="PTHR30106:SF2">
    <property type="entry name" value="UPF0324 INNER MEMBRANE PROTEIN YEIH"/>
    <property type="match status" value="1"/>
</dbReference>
<comment type="similarity">
    <text evidence="2">Belongs to the UPF0324 family.</text>
</comment>
<dbReference type="PANTHER" id="PTHR30106">
    <property type="entry name" value="INNER MEMBRANE PROTEIN YEIH-RELATED"/>
    <property type="match status" value="1"/>
</dbReference>
<feature type="transmembrane region" description="Helical" evidence="7">
    <location>
        <begin position="46"/>
        <end position="64"/>
    </location>
</feature>
<keyword evidence="5 7" id="KW-1133">Transmembrane helix</keyword>
<dbReference type="Proteomes" id="UP000296883">
    <property type="component" value="Chromosome"/>
</dbReference>
<dbReference type="Proteomes" id="UP000297725">
    <property type="component" value="Unassembled WGS sequence"/>
</dbReference>
<evidence type="ECO:0000256" key="7">
    <source>
        <dbReference type="SAM" id="Phobius"/>
    </source>
</evidence>
<gene>
    <name evidence="9" type="ORF">E4031_05130</name>
    <name evidence="8" type="ORF">E4Z98_00995</name>
</gene>
<keyword evidence="10" id="KW-1185">Reference proteome</keyword>
<dbReference type="Pfam" id="PF03601">
    <property type="entry name" value="Cons_hypoth698"/>
    <property type="match status" value="1"/>
</dbReference>